<dbReference type="PANTHER" id="PTHR30595:SF6">
    <property type="entry name" value="SCHLAFEN ALBA-2 DOMAIN-CONTAINING PROTEIN"/>
    <property type="match status" value="1"/>
</dbReference>
<evidence type="ECO:0000313" key="1">
    <source>
        <dbReference type="EMBL" id="OGK53080.1"/>
    </source>
</evidence>
<protein>
    <submittedName>
        <fullName evidence="1">Uncharacterized protein</fullName>
    </submittedName>
</protein>
<dbReference type="Pfam" id="PF13749">
    <property type="entry name" value="HATPase_c_4"/>
    <property type="match status" value="1"/>
</dbReference>
<dbReference type="Gene3D" id="3.30.565.60">
    <property type="match status" value="1"/>
</dbReference>
<organism evidence="1 2">
    <name type="scientific">Candidatus Roizmanbacteria bacterium RIFCSPLOWO2_01_FULL_45_11</name>
    <dbReference type="NCBI Taxonomy" id="1802070"/>
    <lineage>
        <taxon>Bacteria</taxon>
        <taxon>Candidatus Roizmaniibacteriota</taxon>
    </lineage>
</organism>
<comment type="caution">
    <text evidence="1">The sequence shown here is derived from an EMBL/GenBank/DDBJ whole genome shotgun (WGS) entry which is preliminary data.</text>
</comment>
<name>A0A1F7JBW1_9BACT</name>
<gene>
    <name evidence="1" type="ORF">A3B56_00725</name>
</gene>
<dbReference type="EMBL" id="MGAU01000068">
    <property type="protein sequence ID" value="OGK53080.1"/>
    <property type="molecule type" value="Genomic_DNA"/>
</dbReference>
<sequence>MRAGEINKIMNNLPKHELDTVEFKPATMRPIYSEKRGLPRGAYVRIGTTNVSIDDEWLRRFGRAAQGGAELTEFPVPYTEYFSDEAIQTYLAAVYKKRGSVYKGFSQDVVLQKLRAITQNNTITLFGLLAFSTAYGLQEQTAPTVNIAVTHYAGLTKVNPTDIAEVSLDDKEFNGNVVHQFEQAFAMILSKLPVRSRIEEGGKRQSYLAIPEKAVREALANALVHRDYSTYRSRVQVDIYSDRIEIANPGRSLVPPENLEEAHPQTRNPLLMSYLRDLEITEHRGRGIKTIINSLKEAGLAAPTFTHKHDWFVVTLHGSAFIKEKDQDWLKEFQDKGLNERQLRALVHMRHIPNGISNVEYREMNGMSGVGDDRRVRWELSRMVNLGILQKTGGRRNRRYQLKGI</sequence>
<accession>A0A1F7JBW1</accession>
<dbReference type="AlphaFoldDB" id="A0A1F7JBW1"/>
<proteinExistence type="predicted"/>
<dbReference type="PANTHER" id="PTHR30595">
    <property type="entry name" value="GLPR-RELATED TRANSCRIPTIONAL REPRESSOR"/>
    <property type="match status" value="1"/>
</dbReference>
<dbReference type="InterPro" id="IPR038475">
    <property type="entry name" value="RecG_C_sf"/>
</dbReference>
<reference evidence="1 2" key="1">
    <citation type="journal article" date="2016" name="Nat. Commun.">
        <title>Thousands of microbial genomes shed light on interconnected biogeochemical processes in an aquifer system.</title>
        <authorList>
            <person name="Anantharaman K."/>
            <person name="Brown C.T."/>
            <person name="Hug L.A."/>
            <person name="Sharon I."/>
            <person name="Castelle C.J."/>
            <person name="Probst A.J."/>
            <person name="Thomas B.C."/>
            <person name="Singh A."/>
            <person name="Wilkins M.J."/>
            <person name="Karaoz U."/>
            <person name="Brodie E.L."/>
            <person name="Williams K.H."/>
            <person name="Hubbard S.S."/>
            <person name="Banfield J.F."/>
        </authorList>
    </citation>
    <scope>NUCLEOTIDE SEQUENCE [LARGE SCALE GENOMIC DNA]</scope>
</reference>
<dbReference type="Proteomes" id="UP000178486">
    <property type="component" value="Unassembled WGS sequence"/>
</dbReference>
<evidence type="ECO:0000313" key="2">
    <source>
        <dbReference type="Proteomes" id="UP000178486"/>
    </source>
</evidence>